<proteinExistence type="predicted"/>
<feature type="chain" id="PRO_5035683289" description="Chitin-binding type-4 domain-containing protein" evidence="1">
    <location>
        <begin position="17"/>
        <end position="221"/>
    </location>
</feature>
<keyword evidence="1" id="KW-0732">Signal</keyword>
<evidence type="ECO:0000259" key="2">
    <source>
        <dbReference type="Pfam" id="PF03067"/>
    </source>
</evidence>
<dbReference type="InterPro" id="IPR004302">
    <property type="entry name" value="Cellulose/chitin-bd_N"/>
</dbReference>
<evidence type="ECO:0000313" key="6">
    <source>
        <dbReference type="EMBL" id="CAF3657781.1"/>
    </source>
</evidence>
<dbReference type="AlphaFoldDB" id="A0A813XI05"/>
<dbReference type="OrthoDB" id="64893at2759"/>
<feature type="signal peptide" evidence="1">
    <location>
        <begin position="1"/>
        <end position="16"/>
    </location>
</feature>
<evidence type="ECO:0000313" key="7">
    <source>
        <dbReference type="Proteomes" id="UP000663829"/>
    </source>
</evidence>
<dbReference type="EMBL" id="CAJNOQ010001129">
    <property type="protein sequence ID" value="CAF0870455.1"/>
    <property type="molecule type" value="Genomic_DNA"/>
</dbReference>
<dbReference type="Proteomes" id="UP000681722">
    <property type="component" value="Unassembled WGS sequence"/>
</dbReference>
<protein>
    <recommendedName>
        <fullName evidence="2">Chitin-binding type-4 domain-containing protein</fullName>
    </recommendedName>
</protein>
<dbReference type="EMBL" id="CAJOBC010001129">
    <property type="protein sequence ID" value="CAF3657781.1"/>
    <property type="molecule type" value="Genomic_DNA"/>
</dbReference>
<evidence type="ECO:0000313" key="4">
    <source>
        <dbReference type="EMBL" id="CAF0870455.1"/>
    </source>
</evidence>
<dbReference type="EMBL" id="CAJOBA010001321">
    <property type="protein sequence ID" value="CAF3589323.1"/>
    <property type="molecule type" value="Genomic_DNA"/>
</dbReference>
<keyword evidence="7" id="KW-1185">Reference proteome</keyword>
<organism evidence="4 7">
    <name type="scientific">Didymodactylos carnosus</name>
    <dbReference type="NCBI Taxonomy" id="1234261"/>
    <lineage>
        <taxon>Eukaryota</taxon>
        <taxon>Metazoa</taxon>
        <taxon>Spiralia</taxon>
        <taxon>Gnathifera</taxon>
        <taxon>Rotifera</taxon>
        <taxon>Eurotatoria</taxon>
        <taxon>Bdelloidea</taxon>
        <taxon>Philodinida</taxon>
        <taxon>Philodinidae</taxon>
        <taxon>Didymodactylos</taxon>
    </lineage>
</organism>
<sequence>MLKILIIVIFVGIASGHGRLALPPGRSSAWQLGFNTPINYNDWGLNCGGYQHHWVMGGKCGVCGDPIDGPRDNEAPNGKYFTGITTHTYEPGSVIDVRVEMKANHRGWFFFKICPVTNNLHEVTQECLDRYPLEIVEAPTTPTTRDRWDIPGTYTHSIAPGWDLPSYSFKVKLPDGLTCDRCVLQWDWTCANRWGTSEGKTGLGYGPQETFRGCADVRIEH</sequence>
<dbReference type="Proteomes" id="UP000663829">
    <property type="component" value="Unassembled WGS sequence"/>
</dbReference>
<name>A0A813XI05_9BILA</name>
<evidence type="ECO:0000313" key="3">
    <source>
        <dbReference type="EMBL" id="CAF0805659.1"/>
    </source>
</evidence>
<evidence type="ECO:0000313" key="5">
    <source>
        <dbReference type="EMBL" id="CAF3589323.1"/>
    </source>
</evidence>
<evidence type="ECO:0000256" key="1">
    <source>
        <dbReference type="SAM" id="SignalP"/>
    </source>
</evidence>
<comment type="caution">
    <text evidence="4">The sequence shown here is derived from an EMBL/GenBank/DDBJ whole genome shotgun (WGS) entry which is preliminary data.</text>
</comment>
<gene>
    <name evidence="4" type="ORF">GPM918_LOCUS7071</name>
    <name evidence="3" type="ORF">OVA965_LOCUS4884</name>
    <name evidence="6" type="ORF">SRO942_LOCUS7071</name>
    <name evidence="5" type="ORF">TMI583_LOCUS4882</name>
</gene>
<dbReference type="EMBL" id="CAJNOK010001321">
    <property type="protein sequence ID" value="CAF0805659.1"/>
    <property type="molecule type" value="Genomic_DNA"/>
</dbReference>
<feature type="domain" description="Chitin-binding type-4" evidence="2">
    <location>
        <begin position="17"/>
        <end position="217"/>
    </location>
</feature>
<dbReference type="Proteomes" id="UP000677228">
    <property type="component" value="Unassembled WGS sequence"/>
</dbReference>
<dbReference type="Proteomes" id="UP000682733">
    <property type="component" value="Unassembled WGS sequence"/>
</dbReference>
<dbReference type="Pfam" id="PF03067">
    <property type="entry name" value="LPMO_10"/>
    <property type="match status" value="1"/>
</dbReference>
<accession>A0A813XI05</accession>
<reference evidence="4" key="1">
    <citation type="submission" date="2021-02" db="EMBL/GenBank/DDBJ databases">
        <authorList>
            <person name="Nowell W R."/>
        </authorList>
    </citation>
    <scope>NUCLEOTIDE SEQUENCE</scope>
</reference>